<protein>
    <submittedName>
        <fullName evidence="2">Uncharacterized protein</fullName>
    </submittedName>
</protein>
<evidence type="ECO:0000256" key="1">
    <source>
        <dbReference type="SAM" id="MobiDB-lite"/>
    </source>
</evidence>
<feature type="compositionally biased region" description="Low complexity" evidence="1">
    <location>
        <begin position="1"/>
        <end position="18"/>
    </location>
</feature>
<dbReference type="InParanoid" id="E9E3E8"/>
<evidence type="ECO:0000313" key="3">
    <source>
        <dbReference type="Proteomes" id="UP000002499"/>
    </source>
</evidence>
<dbReference type="GeneID" id="19248707"/>
<name>E9E3E8_METAQ</name>
<dbReference type="eggNOG" id="ENOG502QQV3">
    <property type="taxonomic scope" value="Eukaryota"/>
</dbReference>
<feature type="region of interest" description="Disordered" evidence="1">
    <location>
        <begin position="1"/>
        <end position="33"/>
    </location>
</feature>
<keyword evidence="3" id="KW-1185">Reference proteome</keyword>
<dbReference type="Proteomes" id="UP000002499">
    <property type="component" value="Unassembled WGS sequence"/>
</dbReference>
<evidence type="ECO:0000313" key="2">
    <source>
        <dbReference type="EMBL" id="EFY89541.1"/>
    </source>
</evidence>
<gene>
    <name evidence="2" type="ORF">MAC_04396</name>
</gene>
<dbReference type="HOGENOM" id="CLU_1402745_0_0_1"/>
<dbReference type="EMBL" id="GL698498">
    <property type="protein sequence ID" value="EFY89541.1"/>
    <property type="molecule type" value="Genomic_DNA"/>
</dbReference>
<dbReference type="OrthoDB" id="4939931at2759"/>
<reference evidence="2 3" key="1">
    <citation type="journal article" date="2011" name="PLoS Genet.">
        <title>Genome sequencing and comparative transcriptomics of the model entomopathogenic fungi Metarhizium anisopliae and M. acridum.</title>
        <authorList>
            <person name="Gao Q."/>
            <person name="Jin K."/>
            <person name="Ying S.H."/>
            <person name="Zhang Y."/>
            <person name="Xiao G."/>
            <person name="Shang Y."/>
            <person name="Duan Z."/>
            <person name="Hu X."/>
            <person name="Xie X.Q."/>
            <person name="Zhou G."/>
            <person name="Peng G."/>
            <person name="Luo Z."/>
            <person name="Huang W."/>
            <person name="Wang B."/>
            <person name="Fang W."/>
            <person name="Wang S."/>
            <person name="Zhong Y."/>
            <person name="Ma L.J."/>
            <person name="St Leger R.J."/>
            <person name="Zhao G.P."/>
            <person name="Pei Y."/>
            <person name="Feng M.G."/>
            <person name="Xia Y."/>
            <person name="Wang C."/>
        </authorList>
    </citation>
    <scope>NUCLEOTIDE SEQUENCE [LARGE SCALE GENOMIC DNA]</scope>
    <source>
        <strain evidence="2 3">CQMa 102</strain>
    </source>
</reference>
<sequence length="194" mass="21036">MFGSSRSSVASFSGSFSGERMPDSPPISPCQSHQSSVSVDAVEHPDQEFCPIRILASQIDSCAKARVIALLAMEFLVFDGKLHGDRSNWACPFGDCKENFPHAKALMRHVAGCSLSSGAKVYCNSCRKYDCFTLQGRNDQFCSASDDAVRAGPCSPKKSKGLRKLTNLFLRSRSASASSSLGTRHTVHPKCCEF</sequence>
<organism evidence="3">
    <name type="scientific">Metarhizium acridum (strain CQMa 102)</name>
    <dbReference type="NCBI Taxonomy" id="655827"/>
    <lineage>
        <taxon>Eukaryota</taxon>
        <taxon>Fungi</taxon>
        <taxon>Dikarya</taxon>
        <taxon>Ascomycota</taxon>
        <taxon>Pezizomycotina</taxon>
        <taxon>Sordariomycetes</taxon>
        <taxon>Hypocreomycetidae</taxon>
        <taxon>Hypocreales</taxon>
        <taxon>Clavicipitaceae</taxon>
        <taxon>Metarhizium</taxon>
    </lineage>
</organism>
<dbReference type="AlphaFoldDB" id="E9E3E8"/>
<proteinExistence type="predicted"/>
<accession>E9E3E8</accession>
<dbReference type="KEGG" id="maw:19248707"/>